<evidence type="ECO:0000256" key="1">
    <source>
        <dbReference type="SAM" id="MobiDB-lite"/>
    </source>
</evidence>
<dbReference type="InterPro" id="IPR001623">
    <property type="entry name" value="DnaJ_domain"/>
</dbReference>
<comment type="caution">
    <text evidence="3">The sequence shown here is derived from an EMBL/GenBank/DDBJ whole genome shotgun (WGS) entry which is preliminary data.</text>
</comment>
<dbReference type="PRINTS" id="PR00625">
    <property type="entry name" value="JDOMAIN"/>
</dbReference>
<dbReference type="OrthoDB" id="10250354at2759"/>
<feature type="domain" description="J" evidence="2">
    <location>
        <begin position="8"/>
        <end position="82"/>
    </location>
</feature>
<dbReference type="PROSITE" id="PS50076">
    <property type="entry name" value="DNAJ_2"/>
    <property type="match status" value="1"/>
</dbReference>
<protein>
    <submittedName>
        <fullName evidence="3">DnaJ domain-containing protein</fullName>
    </submittedName>
</protein>
<dbReference type="InterPro" id="IPR036869">
    <property type="entry name" value="J_dom_sf"/>
</dbReference>
<evidence type="ECO:0000313" key="3">
    <source>
        <dbReference type="EMBL" id="RIB10265.1"/>
    </source>
</evidence>
<reference evidence="3 4" key="1">
    <citation type="submission" date="2018-06" db="EMBL/GenBank/DDBJ databases">
        <title>Comparative genomics reveals the genomic features of Rhizophagus irregularis, R. cerebriforme, R. diaphanum and Gigaspora rosea, and their symbiotic lifestyle signature.</title>
        <authorList>
            <person name="Morin E."/>
            <person name="San Clemente H."/>
            <person name="Chen E.C.H."/>
            <person name="De La Providencia I."/>
            <person name="Hainaut M."/>
            <person name="Kuo A."/>
            <person name="Kohler A."/>
            <person name="Murat C."/>
            <person name="Tang N."/>
            <person name="Roy S."/>
            <person name="Loubradou J."/>
            <person name="Henrissat B."/>
            <person name="Grigoriev I.V."/>
            <person name="Corradi N."/>
            <person name="Roux C."/>
            <person name="Martin F.M."/>
        </authorList>
    </citation>
    <scope>NUCLEOTIDE SEQUENCE [LARGE SCALE GENOMIC DNA]</scope>
    <source>
        <strain evidence="3 4">DAOM 194757</strain>
    </source>
</reference>
<evidence type="ECO:0000259" key="2">
    <source>
        <dbReference type="PROSITE" id="PS50076"/>
    </source>
</evidence>
<sequence>MPRVKKSEFYKILGIKSTATLLEIKQAYRKFALVFHPDRNVNKSENKRLEAEKKFKEIQEAYDYLITNYKEFKKRKLPQQKKKKLPKKQSHNKIKKLLKKQNQNKK</sequence>
<dbReference type="PANTHER" id="PTHR24074">
    <property type="entry name" value="CO-CHAPERONE PROTEIN DJLA"/>
    <property type="match status" value="1"/>
</dbReference>
<dbReference type="SMART" id="SM00271">
    <property type="entry name" value="DnaJ"/>
    <property type="match status" value="1"/>
</dbReference>
<dbReference type="Pfam" id="PF00226">
    <property type="entry name" value="DnaJ"/>
    <property type="match status" value="1"/>
</dbReference>
<evidence type="ECO:0000313" key="4">
    <source>
        <dbReference type="Proteomes" id="UP000266673"/>
    </source>
</evidence>
<name>A0A397UJ02_9GLOM</name>
<dbReference type="Proteomes" id="UP000266673">
    <property type="component" value="Unassembled WGS sequence"/>
</dbReference>
<organism evidence="3 4">
    <name type="scientific">Gigaspora rosea</name>
    <dbReference type="NCBI Taxonomy" id="44941"/>
    <lineage>
        <taxon>Eukaryota</taxon>
        <taxon>Fungi</taxon>
        <taxon>Fungi incertae sedis</taxon>
        <taxon>Mucoromycota</taxon>
        <taxon>Glomeromycotina</taxon>
        <taxon>Glomeromycetes</taxon>
        <taxon>Diversisporales</taxon>
        <taxon>Gigasporaceae</taxon>
        <taxon>Gigaspora</taxon>
    </lineage>
</organism>
<accession>A0A397UJ02</accession>
<dbReference type="SUPFAM" id="SSF46565">
    <property type="entry name" value="Chaperone J-domain"/>
    <property type="match status" value="1"/>
</dbReference>
<dbReference type="Gene3D" id="1.10.287.110">
    <property type="entry name" value="DnaJ domain"/>
    <property type="match status" value="1"/>
</dbReference>
<dbReference type="STRING" id="44941.A0A397UJ02"/>
<dbReference type="CDD" id="cd06257">
    <property type="entry name" value="DnaJ"/>
    <property type="match status" value="1"/>
</dbReference>
<gene>
    <name evidence="3" type="ORF">C2G38_2206625</name>
</gene>
<dbReference type="EMBL" id="QKWP01001272">
    <property type="protein sequence ID" value="RIB10265.1"/>
    <property type="molecule type" value="Genomic_DNA"/>
</dbReference>
<dbReference type="InterPro" id="IPR050817">
    <property type="entry name" value="DjlA_DnaK_co-chaperone"/>
</dbReference>
<dbReference type="AlphaFoldDB" id="A0A397UJ02"/>
<feature type="region of interest" description="Disordered" evidence="1">
    <location>
        <begin position="76"/>
        <end position="106"/>
    </location>
</feature>
<proteinExistence type="predicted"/>
<keyword evidence="4" id="KW-1185">Reference proteome</keyword>